<reference evidence="10" key="1">
    <citation type="submission" date="2018-03" db="EMBL/GenBank/DDBJ databases">
        <title>The relapsing fever spirochete Borrelia turicatae persists in the highly oxidative environment of its soft-bodied tick vector.</title>
        <authorList>
            <person name="Bourret T.J."/>
            <person name="Boyle W.K."/>
            <person name="Valenzuela J.G."/>
            <person name="Oliveira F."/>
            <person name="Lopez J.E."/>
        </authorList>
    </citation>
    <scope>NUCLEOTIDE SEQUENCE</scope>
    <source>
        <strain evidence="10">Kansas strain/isolate</strain>
        <tissue evidence="10">Salivary glands</tissue>
    </source>
</reference>
<organism evidence="10">
    <name type="scientific">Ornithodoros turicata</name>
    <dbReference type="NCBI Taxonomy" id="34597"/>
    <lineage>
        <taxon>Eukaryota</taxon>
        <taxon>Metazoa</taxon>
        <taxon>Ecdysozoa</taxon>
        <taxon>Arthropoda</taxon>
        <taxon>Chelicerata</taxon>
        <taxon>Arachnida</taxon>
        <taxon>Acari</taxon>
        <taxon>Parasitiformes</taxon>
        <taxon>Ixodida</taxon>
        <taxon>Ixodoidea</taxon>
        <taxon>Argasidae</taxon>
        <taxon>Ornithodorinae</taxon>
        <taxon>Ornithodoros</taxon>
    </lineage>
</organism>
<name>A0A2R5LGG8_9ACAR</name>
<comment type="similarity">
    <text evidence="4">Belongs to the GST superfamily. Zeta family.</text>
</comment>
<sequence>MSSKPILYSYYRGSSWRARIVLALKNVDYEYRAVNLRAEGGGEQHSDDFKRINPMSQVPVLVVDGQAISQSVAIMEYLNEKYPEPKLLPDDLFLRAKTREIVEIIVSGVQPLQTPGLIPRIGEAEWRNWAKFFITKGFVAVEAILKATAGKYCVGDSVTLADAVLIPQLSNARMHDIDMAQFPMIARVAEALEKVPAFQVSHPCRQMDTPDNERK</sequence>
<dbReference type="FunFam" id="1.20.1050.10:FF:000010">
    <property type="entry name" value="Maleylacetoacetate isomerase isoform 1"/>
    <property type="match status" value="1"/>
</dbReference>
<dbReference type="PANTHER" id="PTHR42673">
    <property type="entry name" value="MALEYLACETOACETATE ISOMERASE"/>
    <property type="match status" value="1"/>
</dbReference>
<evidence type="ECO:0000256" key="7">
    <source>
        <dbReference type="ARBA" id="ARBA00023232"/>
    </source>
</evidence>
<dbReference type="InterPro" id="IPR004045">
    <property type="entry name" value="Glutathione_S-Trfase_N"/>
</dbReference>
<dbReference type="InterPro" id="IPR034330">
    <property type="entry name" value="GST_Zeta_C"/>
</dbReference>
<evidence type="ECO:0000256" key="6">
    <source>
        <dbReference type="ARBA" id="ARBA00022878"/>
    </source>
</evidence>
<dbReference type="SUPFAM" id="SSF52833">
    <property type="entry name" value="Thioredoxin-like"/>
    <property type="match status" value="1"/>
</dbReference>
<dbReference type="NCBIfam" id="TIGR01262">
    <property type="entry name" value="maiA"/>
    <property type="match status" value="1"/>
</dbReference>
<feature type="domain" description="GST C-terminal" evidence="9">
    <location>
        <begin position="91"/>
        <end position="211"/>
    </location>
</feature>
<dbReference type="InterPro" id="IPR005955">
    <property type="entry name" value="GST_Zeta"/>
</dbReference>
<dbReference type="InterPro" id="IPR036282">
    <property type="entry name" value="Glutathione-S-Trfase_C_sf"/>
</dbReference>
<dbReference type="AlphaFoldDB" id="A0A2R5LGG8"/>
<evidence type="ECO:0000313" key="10">
    <source>
        <dbReference type="EMBL" id="MBY08558.1"/>
    </source>
</evidence>
<evidence type="ECO:0000259" key="9">
    <source>
        <dbReference type="PROSITE" id="PS50405"/>
    </source>
</evidence>
<feature type="domain" description="GST N-terminal" evidence="8">
    <location>
        <begin position="2"/>
        <end position="86"/>
    </location>
</feature>
<keyword evidence="6" id="KW-0828">Tyrosine catabolism</keyword>
<dbReference type="Pfam" id="PF14497">
    <property type="entry name" value="GST_C_3"/>
    <property type="match status" value="1"/>
</dbReference>
<evidence type="ECO:0000256" key="4">
    <source>
        <dbReference type="ARBA" id="ARBA00010007"/>
    </source>
</evidence>
<evidence type="ECO:0000256" key="3">
    <source>
        <dbReference type="ARBA" id="ARBA00004671"/>
    </source>
</evidence>
<dbReference type="GO" id="GO:0005739">
    <property type="term" value="C:mitochondrion"/>
    <property type="evidence" value="ECO:0007669"/>
    <property type="project" value="TreeGrafter"/>
</dbReference>
<dbReference type="InterPro" id="IPR040079">
    <property type="entry name" value="Glutathione_S-Trfase"/>
</dbReference>
<dbReference type="EC" id="5.2.1.2" evidence="5"/>
<keyword evidence="10" id="KW-0808">Transferase</keyword>
<dbReference type="InterPro" id="IPR036249">
    <property type="entry name" value="Thioredoxin-like_sf"/>
</dbReference>
<evidence type="ECO:0000259" key="8">
    <source>
        <dbReference type="PROSITE" id="PS50404"/>
    </source>
</evidence>
<dbReference type="SFLD" id="SFLDG00358">
    <property type="entry name" value="Main_(cytGST)"/>
    <property type="match status" value="1"/>
</dbReference>
<dbReference type="Gene3D" id="3.40.30.10">
    <property type="entry name" value="Glutaredoxin"/>
    <property type="match status" value="1"/>
</dbReference>
<dbReference type="PROSITE" id="PS51354">
    <property type="entry name" value="GLUTAREDOXIN_2"/>
    <property type="match status" value="1"/>
</dbReference>
<comment type="cofactor">
    <cofactor evidence="2">
        <name>glutathione</name>
        <dbReference type="ChEBI" id="CHEBI:57925"/>
    </cofactor>
</comment>
<dbReference type="PROSITE" id="PS50404">
    <property type="entry name" value="GST_NTER"/>
    <property type="match status" value="1"/>
</dbReference>
<dbReference type="Pfam" id="PF13409">
    <property type="entry name" value="GST_N_2"/>
    <property type="match status" value="1"/>
</dbReference>
<dbReference type="InterPro" id="IPR010987">
    <property type="entry name" value="Glutathione-S-Trfase_C-like"/>
</dbReference>
<keyword evidence="7" id="KW-0585">Phenylalanine catabolism</keyword>
<protein>
    <recommendedName>
        <fullName evidence="5">maleylacetoacetate isomerase</fullName>
        <ecNumber evidence="5">5.2.1.2</ecNumber>
    </recommendedName>
</protein>
<dbReference type="GO" id="GO:0006572">
    <property type="term" value="P:L-tyrosine catabolic process"/>
    <property type="evidence" value="ECO:0007669"/>
    <property type="project" value="UniProtKB-KW"/>
</dbReference>
<proteinExistence type="inferred from homology"/>
<dbReference type="SFLD" id="SFLDS00019">
    <property type="entry name" value="Glutathione_Transferase_(cytos"/>
    <property type="match status" value="1"/>
</dbReference>
<dbReference type="Gene3D" id="1.20.1050.10">
    <property type="match status" value="1"/>
</dbReference>
<dbReference type="GO" id="GO:0006559">
    <property type="term" value="P:L-phenylalanine catabolic process"/>
    <property type="evidence" value="ECO:0007669"/>
    <property type="project" value="UniProtKB-UniPathway"/>
</dbReference>
<dbReference type="InterPro" id="IPR034333">
    <property type="entry name" value="GST_Zeta_N"/>
</dbReference>
<dbReference type="GO" id="GO:0006749">
    <property type="term" value="P:glutathione metabolic process"/>
    <property type="evidence" value="ECO:0007669"/>
    <property type="project" value="TreeGrafter"/>
</dbReference>
<dbReference type="EMBL" id="GGLE01004432">
    <property type="protein sequence ID" value="MBY08558.1"/>
    <property type="molecule type" value="Transcribed_RNA"/>
</dbReference>
<dbReference type="PROSITE" id="PS50405">
    <property type="entry name" value="GST_CTER"/>
    <property type="match status" value="1"/>
</dbReference>
<dbReference type="SUPFAM" id="SSF47616">
    <property type="entry name" value="GST C-terminal domain-like"/>
    <property type="match status" value="1"/>
</dbReference>
<dbReference type="PANTHER" id="PTHR42673:SF4">
    <property type="entry name" value="MALEYLACETOACETATE ISOMERASE"/>
    <property type="match status" value="1"/>
</dbReference>
<dbReference type="GO" id="GO:0016034">
    <property type="term" value="F:maleylacetoacetate isomerase activity"/>
    <property type="evidence" value="ECO:0007669"/>
    <property type="project" value="UniProtKB-EC"/>
</dbReference>
<evidence type="ECO:0000256" key="1">
    <source>
        <dbReference type="ARBA" id="ARBA00001622"/>
    </source>
</evidence>
<evidence type="ECO:0000256" key="5">
    <source>
        <dbReference type="ARBA" id="ARBA00013199"/>
    </source>
</evidence>
<comment type="catalytic activity">
    <reaction evidence="1">
        <text>4-maleylacetoacetate = 4-fumarylacetoacetate</text>
        <dbReference type="Rhea" id="RHEA:14817"/>
        <dbReference type="ChEBI" id="CHEBI:17105"/>
        <dbReference type="ChEBI" id="CHEBI:18034"/>
        <dbReference type="EC" id="5.2.1.2"/>
    </reaction>
</comment>
<accession>A0A2R5LGG8</accession>
<dbReference type="UniPathway" id="UPA00139">
    <property type="reaction ID" value="UER00340"/>
</dbReference>
<dbReference type="CDD" id="cd03042">
    <property type="entry name" value="GST_N_Zeta"/>
    <property type="match status" value="1"/>
</dbReference>
<dbReference type="CDD" id="cd03191">
    <property type="entry name" value="GST_C_Zeta"/>
    <property type="match status" value="1"/>
</dbReference>
<dbReference type="InterPro" id="IPR004046">
    <property type="entry name" value="GST_C"/>
</dbReference>
<comment type="pathway">
    <text evidence="3">Amino-acid degradation; L-phenylalanine degradation; acetoacetate and fumarate from L-phenylalanine: step 5/6.</text>
</comment>
<evidence type="ECO:0000256" key="2">
    <source>
        <dbReference type="ARBA" id="ARBA00001955"/>
    </source>
</evidence>
<dbReference type="GO" id="GO:0004364">
    <property type="term" value="F:glutathione transferase activity"/>
    <property type="evidence" value="ECO:0007669"/>
    <property type="project" value="TreeGrafter"/>
</dbReference>